<dbReference type="Proteomes" id="UP000557688">
    <property type="component" value="Unassembled WGS sequence"/>
</dbReference>
<reference evidence="2 4" key="1">
    <citation type="submission" date="2020-06" db="EMBL/GenBank/DDBJ databases">
        <title>Description of novel acetic acid bacteria.</title>
        <authorList>
            <person name="Sombolestani A."/>
        </authorList>
    </citation>
    <scope>NUCLEOTIDE SEQUENCE [LARGE SCALE GENOMIC DNA]</scope>
    <source>
        <strain evidence="2 4">LMG 26838</strain>
    </source>
</reference>
<protein>
    <submittedName>
        <fullName evidence="2">Uncharacterized protein</fullName>
    </submittedName>
</protein>
<sequence>MDERTDPLAPRGVAAVTPVGSRFVCRAVTDDADEPEFEFDDEDGPGCPCCRVR</sequence>
<dbReference type="Proteomes" id="UP000565205">
    <property type="component" value="Unassembled WGS sequence"/>
</dbReference>
<evidence type="ECO:0000313" key="2">
    <source>
        <dbReference type="EMBL" id="NVN29673.1"/>
    </source>
</evidence>
<dbReference type="EMBL" id="JABXXQ010000057">
    <property type="protein sequence ID" value="NVN29673.1"/>
    <property type="molecule type" value="Genomic_DNA"/>
</dbReference>
<comment type="caution">
    <text evidence="2">The sequence shown here is derived from an EMBL/GenBank/DDBJ whole genome shotgun (WGS) entry which is preliminary data.</text>
</comment>
<dbReference type="RefSeq" id="WP_176622564.1">
    <property type="nucleotide sequence ID" value="NZ_JABXXQ010000057.1"/>
</dbReference>
<evidence type="ECO:0000313" key="4">
    <source>
        <dbReference type="Proteomes" id="UP000565205"/>
    </source>
</evidence>
<organism evidence="2 4">
    <name type="scientific">Endobacter medicaginis</name>
    <dbReference type="NCBI Taxonomy" id="1181271"/>
    <lineage>
        <taxon>Bacteria</taxon>
        <taxon>Pseudomonadati</taxon>
        <taxon>Pseudomonadota</taxon>
        <taxon>Alphaproteobacteria</taxon>
        <taxon>Acetobacterales</taxon>
        <taxon>Acetobacteraceae</taxon>
        <taxon>Endobacter</taxon>
    </lineage>
</organism>
<gene>
    <name evidence="1" type="ORF">FHR90_002137</name>
    <name evidence="2" type="ORF">HUK83_04885</name>
</gene>
<keyword evidence="3" id="KW-1185">Reference proteome</keyword>
<name>A0A850NJ71_9PROT</name>
<accession>A0A850NJ71</accession>
<evidence type="ECO:0000313" key="1">
    <source>
        <dbReference type="EMBL" id="MBB3174296.1"/>
    </source>
</evidence>
<proteinExistence type="predicted"/>
<dbReference type="EMBL" id="JACHXV010000007">
    <property type="protein sequence ID" value="MBB3174296.1"/>
    <property type="molecule type" value="Genomic_DNA"/>
</dbReference>
<reference evidence="1 3" key="2">
    <citation type="submission" date="2020-08" db="EMBL/GenBank/DDBJ databases">
        <title>Genomic Encyclopedia of Type Strains, Phase III (KMG-III): the genomes of soil and plant-associated and newly described type strains.</title>
        <authorList>
            <person name="Whitman W."/>
        </authorList>
    </citation>
    <scope>NUCLEOTIDE SEQUENCE [LARGE SCALE GENOMIC DNA]</scope>
    <source>
        <strain evidence="1 3">CECT 8088</strain>
    </source>
</reference>
<dbReference type="AlphaFoldDB" id="A0A850NJ71"/>
<evidence type="ECO:0000313" key="3">
    <source>
        <dbReference type="Proteomes" id="UP000557688"/>
    </source>
</evidence>